<protein>
    <submittedName>
        <fullName evidence="2">LexA DNA binding domain</fullName>
    </submittedName>
</protein>
<dbReference type="Gene3D" id="1.10.10.10">
    <property type="entry name" value="Winged helix-like DNA-binding domain superfamily/Winged helix DNA-binding domain"/>
    <property type="match status" value="1"/>
</dbReference>
<feature type="domain" description="LexA repressor DNA-binding" evidence="1">
    <location>
        <begin position="3"/>
        <end position="64"/>
    </location>
</feature>
<dbReference type="Pfam" id="PF01726">
    <property type="entry name" value="LexA_DNA_bind"/>
    <property type="match status" value="1"/>
</dbReference>
<organism evidence="2">
    <name type="scientific">Tectiviridae sp</name>
    <dbReference type="NCBI Taxonomy" id="2831614"/>
    <lineage>
        <taxon>Viruses</taxon>
        <taxon>Varidnaviria</taxon>
        <taxon>Bamfordvirae</taxon>
        <taxon>Preplasmiviricota</taxon>
        <taxon>Prepoliviricotina</taxon>
        <taxon>Tectiliviricetes</taxon>
        <taxon>Kalamavirales</taxon>
        <taxon>Tectiviridae</taxon>
    </lineage>
</organism>
<dbReference type="SUPFAM" id="SSF46785">
    <property type="entry name" value="Winged helix' DNA-binding domain"/>
    <property type="match status" value="1"/>
</dbReference>
<dbReference type="InterPro" id="IPR036390">
    <property type="entry name" value="WH_DNA-bd_sf"/>
</dbReference>
<dbReference type="InterPro" id="IPR006199">
    <property type="entry name" value="LexA_DNA-bd_dom"/>
</dbReference>
<dbReference type="GO" id="GO:0004252">
    <property type="term" value="F:serine-type endopeptidase activity"/>
    <property type="evidence" value="ECO:0007669"/>
    <property type="project" value="InterPro"/>
</dbReference>
<name>A0A8S5VYA4_9VIRU</name>
<evidence type="ECO:0000313" key="2">
    <source>
        <dbReference type="EMBL" id="DAI59052.1"/>
    </source>
</evidence>
<accession>A0A8S5VYA4</accession>
<dbReference type="InterPro" id="IPR036388">
    <property type="entry name" value="WH-like_DNA-bd_sf"/>
</dbReference>
<dbReference type="EMBL" id="BK031033">
    <property type="protein sequence ID" value="DAI59052.1"/>
    <property type="molecule type" value="Genomic_DNA"/>
</dbReference>
<proteinExistence type="predicted"/>
<sequence>MKEDLTPRTQDLLDFIIKFKQTNGYSPTNKEMRQGINTKSRSHINQMLDDLEDKNYIKIKHRPRSTNIIKICKFPELDMD</sequence>
<evidence type="ECO:0000259" key="1">
    <source>
        <dbReference type="Pfam" id="PF01726"/>
    </source>
</evidence>
<reference evidence="2" key="1">
    <citation type="journal article" date="2021" name="Proc. Natl. Acad. Sci. U.S.A.">
        <title>A Catalog of Tens of Thousands of Viruses from Human Metagenomes Reveals Hidden Associations with Chronic Diseases.</title>
        <authorList>
            <person name="Tisza M.J."/>
            <person name="Buck C.B."/>
        </authorList>
    </citation>
    <scope>NUCLEOTIDE SEQUENCE</scope>
    <source>
        <strain evidence="2">Ct3cV12</strain>
    </source>
</reference>
<dbReference type="GO" id="GO:0006508">
    <property type="term" value="P:proteolysis"/>
    <property type="evidence" value="ECO:0007669"/>
    <property type="project" value="InterPro"/>
</dbReference>